<dbReference type="HOGENOM" id="CLU_1882900_0_0_5"/>
<gene>
    <name evidence="2" type="ordered locus">Hbal_0193</name>
</gene>
<sequence>MMKFYIAMVLLYGGVLFSGISGHSLWTIPIFSGIFLLYMHRSRPRLLENAIGVLGVWSVQIILAAIVYAMGWGVGRFFSVDIQISPLIPILMSASAVAYAYLFKLPTADDFDKLNTLLEEAIDEIEAINIDKDED</sequence>
<evidence type="ECO:0000256" key="1">
    <source>
        <dbReference type="SAM" id="Phobius"/>
    </source>
</evidence>
<organism evidence="2 3">
    <name type="scientific">Hirschia baltica (strain ATCC 49814 / DSM 5838 / IFAM 1418)</name>
    <dbReference type="NCBI Taxonomy" id="582402"/>
    <lineage>
        <taxon>Bacteria</taxon>
        <taxon>Pseudomonadati</taxon>
        <taxon>Pseudomonadota</taxon>
        <taxon>Alphaproteobacteria</taxon>
        <taxon>Hyphomonadales</taxon>
        <taxon>Hyphomonadaceae</taxon>
        <taxon>Hirschia</taxon>
    </lineage>
</organism>
<keyword evidence="1" id="KW-1133">Transmembrane helix</keyword>
<dbReference type="Proteomes" id="UP000002745">
    <property type="component" value="Chromosome"/>
</dbReference>
<protein>
    <submittedName>
        <fullName evidence="2">Uncharacterized protein</fullName>
    </submittedName>
</protein>
<feature type="transmembrane region" description="Helical" evidence="1">
    <location>
        <begin position="50"/>
        <end position="70"/>
    </location>
</feature>
<evidence type="ECO:0000313" key="3">
    <source>
        <dbReference type="Proteomes" id="UP000002745"/>
    </source>
</evidence>
<keyword evidence="3" id="KW-1185">Reference proteome</keyword>
<dbReference type="RefSeq" id="WP_012778053.1">
    <property type="nucleotide sequence ID" value="NC_012982.1"/>
</dbReference>
<feature type="transmembrane region" description="Helical" evidence="1">
    <location>
        <begin position="6"/>
        <end position="38"/>
    </location>
</feature>
<dbReference type="AlphaFoldDB" id="C6XL66"/>
<accession>C6XL66</accession>
<dbReference type="KEGG" id="hba:Hbal_0193"/>
<reference evidence="3" key="1">
    <citation type="journal article" date="2011" name="J. Bacteriol.">
        <title>Genome sequences of eight morphologically diverse alphaproteobacteria.</title>
        <authorList>
            <consortium name="US DOE Joint Genome Institute"/>
            <person name="Brown P.J."/>
            <person name="Kysela D.T."/>
            <person name="Buechlein A."/>
            <person name="Hemmerich C."/>
            <person name="Brun Y.V."/>
        </authorList>
    </citation>
    <scope>NUCLEOTIDE SEQUENCE [LARGE SCALE GENOMIC DNA]</scope>
    <source>
        <strain evidence="3">ATCC 49814 / DSM 5838 / IFAM 1418</strain>
    </source>
</reference>
<keyword evidence="1" id="KW-0472">Membrane</keyword>
<feature type="transmembrane region" description="Helical" evidence="1">
    <location>
        <begin position="82"/>
        <end position="103"/>
    </location>
</feature>
<name>C6XL66_HIRBI</name>
<dbReference type="STRING" id="582402.Hbal_0193"/>
<dbReference type="EMBL" id="CP001678">
    <property type="protein sequence ID" value="ACT57895.1"/>
    <property type="molecule type" value="Genomic_DNA"/>
</dbReference>
<proteinExistence type="predicted"/>
<keyword evidence="1" id="KW-0812">Transmembrane</keyword>
<evidence type="ECO:0000313" key="2">
    <source>
        <dbReference type="EMBL" id="ACT57895.1"/>
    </source>
</evidence>